<dbReference type="InterPro" id="IPR018392">
    <property type="entry name" value="LysM"/>
</dbReference>
<comment type="similarity">
    <text evidence="1">Belongs to the glycosyl hydrolase 25 family.</text>
</comment>
<dbReference type="RefSeq" id="WP_139693404.1">
    <property type="nucleotide sequence ID" value="NZ_AP021853.1"/>
</dbReference>
<dbReference type="PANTHER" id="PTHR34135:SF2">
    <property type="entry name" value="LYSOZYME"/>
    <property type="match status" value="1"/>
</dbReference>
<feature type="domain" description="LysM" evidence="5">
    <location>
        <begin position="225"/>
        <end position="268"/>
    </location>
</feature>
<dbReference type="InterPro" id="IPR018077">
    <property type="entry name" value="Glyco_hydro_fam25_subgr"/>
</dbReference>
<protein>
    <recommendedName>
        <fullName evidence="5">LysM domain-containing protein</fullName>
    </recommendedName>
</protein>
<dbReference type="Pfam" id="PF01476">
    <property type="entry name" value="LysM"/>
    <property type="match status" value="1"/>
</dbReference>
<dbReference type="PROSITE" id="PS51904">
    <property type="entry name" value="GLYCOSYL_HYDROL_F25_2"/>
    <property type="match status" value="1"/>
</dbReference>
<proteinExistence type="inferred from homology"/>
<dbReference type="Gene3D" id="3.20.20.80">
    <property type="entry name" value="Glycosidases"/>
    <property type="match status" value="1"/>
</dbReference>
<dbReference type="Proteomes" id="UP000326951">
    <property type="component" value="Chromosome"/>
</dbReference>
<gene>
    <name evidence="6" type="ORF">St703_14450</name>
</gene>
<dbReference type="PANTHER" id="PTHR34135">
    <property type="entry name" value="LYSOZYME"/>
    <property type="match status" value="1"/>
</dbReference>
<dbReference type="GO" id="GO:0016998">
    <property type="term" value="P:cell wall macromolecule catabolic process"/>
    <property type="evidence" value="ECO:0007669"/>
    <property type="project" value="InterPro"/>
</dbReference>
<dbReference type="SMART" id="SM00641">
    <property type="entry name" value="Glyco_25"/>
    <property type="match status" value="1"/>
</dbReference>
<keyword evidence="2" id="KW-0378">Hydrolase</keyword>
<evidence type="ECO:0000259" key="5">
    <source>
        <dbReference type="PROSITE" id="PS51782"/>
    </source>
</evidence>
<dbReference type="Gene3D" id="1.10.101.10">
    <property type="entry name" value="PGBD-like superfamily/PGBD"/>
    <property type="match status" value="1"/>
</dbReference>
<evidence type="ECO:0000256" key="4">
    <source>
        <dbReference type="SAM" id="MobiDB-lite"/>
    </source>
</evidence>
<feature type="region of interest" description="Disordered" evidence="4">
    <location>
        <begin position="206"/>
        <end position="225"/>
    </location>
</feature>
<dbReference type="InterPro" id="IPR017853">
    <property type="entry name" value="GH"/>
</dbReference>
<evidence type="ECO:0000256" key="3">
    <source>
        <dbReference type="ARBA" id="ARBA00023295"/>
    </source>
</evidence>
<dbReference type="SUPFAM" id="SSF54106">
    <property type="entry name" value="LysM domain"/>
    <property type="match status" value="1"/>
</dbReference>
<dbReference type="Pfam" id="PF01471">
    <property type="entry name" value="PG_binding_1"/>
    <property type="match status" value="1"/>
</dbReference>
<evidence type="ECO:0000256" key="2">
    <source>
        <dbReference type="ARBA" id="ARBA00022801"/>
    </source>
</evidence>
<dbReference type="GO" id="GO:0003796">
    <property type="term" value="F:lysozyme activity"/>
    <property type="evidence" value="ECO:0007669"/>
    <property type="project" value="InterPro"/>
</dbReference>
<dbReference type="GO" id="GO:0016052">
    <property type="term" value="P:carbohydrate catabolic process"/>
    <property type="evidence" value="ECO:0007669"/>
    <property type="project" value="TreeGrafter"/>
</dbReference>
<dbReference type="GO" id="GO:0009253">
    <property type="term" value="P:peptidoglycan catabolic process"/>
    <property type="evidence" value="ECO:0007669"/>
    <property type="project" value="InterPro"/>
</dbReference>
<dbReference type="InterPro" id="IPR036365">
    <property type="entry name" value="PGBD-like_sf"/>
</dbReference>
<dbReference type="CDD" id="cd00118">
    <property type="entry name" value="LysM"/>
    <property type="match status" value="1"/>
</dbReference>
<dbReference type="InterPro" id="IPR036779">
    <property type="entry name" value="LysM_dom_sf"/>
</dbReference>
<dbReference type="InterPro" id="IPR002477">
    <property type="entry name" value="Peptidoglycan-bd-like"/>
</dbReference>
<evidence type="ECO:0000313" key="6">
    <source>
        <dbReference type="EMBL" id="BBN98740.1"/>
    </source>
</evidence>
<dbReference type="SMART" id="SM00257">
    <property type="entry name" value="LysM"/>
    <property type="match status" value="1"/>
</dbReference>
<organism evidence="6 7">
    <name type="scientific">Sporolactobacillus terrae</name>
    <dbReference type="NCBI Taxonomy" id="269673"/>
    <lineage>
        <taxon>Bacteria</taxon>
        <taxon>Bacillati</taxon>
        <taxon>Bacillota</taxon>
        <taxon>Bacilli</taxon>
        <taxon>Bacillales</taxon>
        <taxon>Sporolactobacillaceae</taxon>
        <taxon>Sporolactobacillus</taxon>
    </lineage>
</organism>
<dbReference type="EMBL" id="AP021853">
    <property type="protein sequence ID" value="BBN98740.1"/>
    <property type="molecule type" value="Genomic_DNA"/>
</dbReference>
<dbReference type="InterPro" id="IPR036366">
    <property type="entry name" value="PGBDSf"/>
</dbReference>
<dbReference type="Gene3D" id="3.10.350.10">
    <property type="entry name" value="LysM domain"/>
    <property type="match status" value="1"/>
</dbReference>
<keyword evidence="3" id="KW-0326">Glycosidase</keyword>
<sequence length="349" mass="37924">MTEIKGIDISHYQNERGAIDFDKVKAAGYKFAIIKATEGSESGTAYLDESFKSNVEGANKAGLVSHAYHFFRTVSEADARAEAQWFIKALKAADVKGYVFCDVELKSLTTDEEKLTAYVNAFGDELAAAGYTRFGIYSGKYYFESRLIELKLLNSPLIWIARYNSILGRNADVWQHSSSASVPGIAGDVDVNIAYTDKVLLGKASEPSKSKVSTKPKEKKAATPDTYTVKAGDTLSEIGAKLGVNYQDIKKLNGLKSDLILPGQKLKLKKSAAKPKAPKISGSAVVPYPGHLIKKGSKGKDVERIQRALGINADGIFGKQTDAAVKAYQKRHGLIVDGIVGQETWNTLF</sequence>
<dbReference type="PROSITE" id="PS51782">
    <property type="entry name" value="LYSM"/>
    <property type="match status" value="1"/>
</dbReference>
<name>A0A5K7X233_9BACL</name>
<accession>A0A5K7X233</accession>
<evidence type="ECO:0000256" key="1">
    <source>
        <dbReference type="ARBA" id="ARBA00010646"/>
    </source>
</evidence>
<dbReference type="AlphaFoldDB" id="A0A5K7X233"/>
<dbReference type="SUPFAM" id="SSF47090">
    <property type="entry name" value="PGBD-like"/>
    <property type="match status" value="1"/>
</dbReference>
<dbReference type="Pfam" id="PF01183">
    <property type="entry name" value="Glyco_hydro_25"/>
    <property type="match status" value="1"/>
</dbReference>
<dbReference type="SUPFAM" id="SSF51445">
    <property type="entry name" value="(Trans)glycosidases"/>
    <property type="match status" value="1"/>
</dbReference>
<dbReference type="InterPro" id="IPR002053">
    <property type="entry name" value="Glyco_hydro_25"/>
</dbReference>
<evidence type="ECO:0000313" key="7">
    <source>
        <dbReference type="Proteomes" id="UP000326951"/>
    </source>
</evidence>
<reference evidence="6 7" key="1">
    <citation type="submission" date="2019-09" db="EMBL/GenBank/DDBJ databases">
        <title>Complete genome sequence of Sporolactobacillus terrae 70-3.</title>
        <authorList>
            <person name="Tanaka N."/>
            <person name="Shiwa Y."/>
            <person name="Fujita N."/>
            <person name="Tanasupawat S."/>
        </authorList>
    </citation>
    <scope>NUCLEOTIDE SEQUENCE [LARGE SCALE GENOMIC DNA]</scope>
    <source>
        <strain evidence="6 7">70-3</strain>
    </source>
</reference>